<organism evidence="2 3">
    <name type="scientific">Saccharolobus islandicus (strain Y.G.57.14 / Yellowstone #1)</name>
    <name type="common">Sulfolobus islandicus</name>
    <dbReference type="NCBI Taxonomy" id="439386"/>
    <lineage>
        <taxon>Archaea</taxon>
        <taxon>Thermoproteota</taxon>
        <taxon>Thermoprotei</taxon>
        <taxon>Sulfolobales</taxon>
        <taxon>Sulfolobaceae</taxon>
        <taxon>Saccharolobus</taxon>
    </lineage>
</organism>
<sequence length="51" mass="5828">MGYAQKGEGDYGDVSPVPLGSKESHDPPIRWLRAKYLHSIMNEHKMIEMKV</sequence>
<evidence type="ECO:0000256" key="1">
    <source>
        <dbReference type="SAM" id="MobiDB-lite"/>
    </source>
</evidence>
<dbReference type="KEGG" id="siy:YG5714_1022"/>
<reference evidence="2 3" key="1">
    <citation type="journal article" date="2009" name="Proc. Natl. Acad. Sci. U.S.A.">
        <title>Biogeography of the Sulfolobus islandicus pan-genome.</title>
        <authorList>
            <person name="Reno M.L."/>
            <person name="Held N.L."/>
            <person name="Fields C.J."/>
            <person name="Burke P.V."/>
            <person name="Whitaker R.J."/>
        </authorList>
    </citation>
    <scope>NUCLEOTIDE SEQUENCE [LARGE SCALE GENOMIC DNA]</scope>
    <source>
        <strain evidence="3">Y.G.57.14 / Yellowstone #1</strain>
    </source>
</reference>
<accession>C3NDA5</accession>
<feature type="region of interest" description="Disordered" evidence="1">
    <location>
        <begin position="1"/>
        <end position="25"/>
    </location>
</feature>
<evidence type="ECO:0000313" key="3">
    <source>
        <dbReference type="Proteomes" id="UP000002308"/>
    </source>
</evidence>
<name>C3NDA5_SACI7</name>
<dbReference type="AlphaFoldDB" id="C3NDA5"/>
<dbReference type="Proteomes" id="UP000002308">
    <property type="component" value="Chromosome"/>
</dbReference>
<proteinExistence type="predicted"/>
<dbReference type="HOGENOM" id="CLU_180511_1_0_2"/>
<dbReference type="EMBL" id="CP001403">
    <property type="protein sequence ID" value="ACP45294.1"/>
    <property type="molecule type" value="Genomic_DNA"/>
</dbReference>
<evidence type="ECO:0000313" key="2">
    <source>
        <dbReference type="EMBL" id="ACP45294.1"/>
    </source>
</evidence>
<gene>
    <name evidence="2" type="ordered locus">YG5714_1022</name>
</gene>
<protein>
    <submittedName>
        <fullName evidence="2">Uncharacterized protein</fullName>
    </submittedName>
</protein>